<dbReference type="GO" id="GO:0006508">
    <property type="term" value="P:proteolysis"/>
    <property type="evidence" value="ECO:0007669"/>
    <property type="project" value="UniProtKB-KW"/>
</dbReference>
<dbReference type="EMBL" id="UZAH01007023">
    <property type="protein sequence ID" value="VDO32073.1"/>
    <property type="molecule type" value="Genomic_DNA"/>
</dbReference>
<sequence length="76" mass="8632">MTKEEHEVYEKIDFCAKELRDSIGAKQLPTEDKKALLIRRWREPCLSIHGIEGAYAGVGDKTIIPCKVTGKFSIRI</sequence>
<dbReference type="Proteomes" id="UP000050761">
    <property type="component" value="Unassembled WGS sequence"/>
</dbReference>
<evidence type="ECO:0000256" key="3">
    <source>
        <dbReference type="ARBA" id="ARBA00022801"/>
    </source>
</evidence>
<evidence type="ECO:0000313" key="6">
    <source>
        <dbReference type="WBParaSite" id="HPBE_0000320101-mRNA-1"/>
    </source>
</evidence>
<keyword evidence="1" id="KW-0645">Protease</keyword>
<evidence type="ECO:0000313" key="4">
    <source>
        <dbReference type="EMBL" id="VDO32073.1"/>
    </source>
</evidence>
<dbReference type="WBParaSite" id="HPBE_0000320101-mRNA-1">
    <property type="protein sequence ID" value="HPBE_0000320101-mRNA-1"/>
    <property type="gene ID" value="HPBE_0000320101"/>
</dbReference>
<keyword evidence="2" id="KW-0479">Metal-binding</keyword>
<dbReference type="Gene3D" id="3.30.70.360">
    <property type="match status" value="1"/>
</dbReference>
<reference evidence="6" key="2">
    <citation type="submission" date="2019-09" db="UniProtKB">
        <authorList>
            <consortium name="WormBaseParasite"/>
        </authorList>
    </citation>
    <scope>IDENTIFICATION</scope>
</reference>
<dbReference type="InterPro" id="IPR051458">
    <property type="entry name" value="Cyt/Met_Dipeptidase"/>
</dbReference>
<dbReference type="AlphaFoldDB" id="A0A183FAK9"/>
<dbReference type="OrthoDB" id="5862670at2759"/>
<accession>A0A183FAK9</accession>
<evidence type="ECO:0000256" key="1">
    <source>
        <dbReference type="ARBA" id="ARBA00022670"/>
    </source>
</evidence>
<proteinExistence type="predicted"/>
<accession>A0A3P7VK84</accession>
<gene>
    <name evidence="4" type="ORF">HPBE_LOCUS3202</name>
</gene>
<organism evidence="5 6">
    <name type="scientific">Heligmosomoides polygyrus</name>
    <name type="common">Parasitic roundworm</name>
    <dbReference type="NCBI Taxonomy" id="6339"/>
    <lineage>
        <taxon>Eukaryota</taxon>
        <taxon>Metazoa</taxon>
        <taxon>Ecdysozoa</taxon>
        <taxon>Nematoda</taxon>
        <taxon>Chromadorea</taxon>
        <taxon>Rhabditida</taxon>
        <taxon>Rhabditina</taxon>
        <taxon>Rhabditomorpha</taxon>
        <taxon>Strongyloidea</taxon>
        <taxon>Heligmosomidae</taxon>
        <taxon>Heligmosomoides</taxon>
    </lineage>
</organism>
<dbReference type="GO" id="GO:0046872">
    <property type="term" value="F:metal ion binding"/>
    <property type="evidence" value="ECO:0007669"/>
    <property type="project" value="UniProtKB-KW"/>
</dbReference>
<reference evidence="4 5" key="1">
    <citation type="submission" date="2018-11" db="EMBL/GenBank/DDBJ databases">
        <authorList>
            <consortium name="Pathogen Informatics"/>
        </authorList>
    </citation>
    <scope>NUCLEOTIDE SEQUENCE [LARGE SCALE GENOMIC DNA]</scope>
</reference>
<evidence type="ECO:0000256" key="2">
    <source>
        <dbReference type="ARBA" id="ARBA00022723"/>
    </source>
</evidence>
<evidence type="ECO:0000313" key="5">
    <source>
        <dbReference type="Proteomes" id="UP000050761"/>
    </source>
</evidence>
<protein>
    <submittedName>
        <fullName evidence="6">PFL domain-containing protein</fullName>
    </submittedName>
</protein>
<dbReference type="GO" id="GO:0008233">
    <property type="term" value="F:peptidase activity"/>
    <property type="evidence" value="ECO:0007669"/>
    <property type="project" value="UniProtKB-KW"/>
</dbReference>
<keyword evidence="3" id="KW-0378">Hydrolase</keyword>
<dbReference type="PANTHER" id="PTHR43270:SF4">
    <property type="entry name" value="CARNOSINE DIPEPTIDASE 2, ISOFORM A"/>
    <property type="match status" value="1"/>
</dbReference>
<name>A0A183FAK9_HELPZ</name>
<dbReference type="PANTHER" id="PTHR43270">
    <property type="entry name" value="BETA-ALA-HIS DIPEPTIDASE"/>
    <property type="match status" value="1"/>
</dbReference>
<keyword evidence="5" id="KW-1185">Reference proteome</keyword>